<sequence>MDISDDDDRKKNSMQIMGEMGEIWGRVMAMAKMMVFLVIVVAVVGSSQAVDICNMTEDGLMACKPSVTNPDPADPSPECCKAISGADLKCLCSYRDSRVLPSFGIDPVLAVGLPVKCNLPAPPC</sequence>
<comment type="caution">
    <text evidence="2">The sequence shown here is derived from an EMBL/GenBank/DDBJ whole genome shotgun (WGS) entry which is preliminary data.</text>
</comment>
<dbReference type="InterPro" id="IPR016140">
    <property type="entry name" value="Bifunc_inhib/LTP/seed_store"/>
</dbReference>
<dbReference type="Pfam" id="PF14368">
    <property type="entry name" value="LTP_2"/>
    <property type="match status" value="1"/>
</dbReference>
<keyword evidence="3" id="KW-1185">Reference proteome</keyword>
<name>A0A2U1MQZ1_ARTAN</name>
<dbReference type="Gene3D" id="1.10.110.10">
    <property type="entry name" value="Plant lipid-transfer and hydrophobic proteins"/>
    <property type="match status" value="1"/>
</dbReference>
<protein>
    <submittedName>
        <fullName evidence="2">Bifunctional inhibitor/plant lipid transfer protein/seed storage helical domain-containing protein</fullName>
    </submittedName>
</protein>
<organism evidence="2 3">
    <name type="scientific">Artemisia annua</name>
    <name type="common">Sweet wormwood</name>
    <dbReference type="NCBI Taxonomy" id="35608"/>
    <lineage>
        <taxon>Eukaryota</taxon>
        <taxon>Viridiplantae</taxon>
        <taxon>Streptophyta</taxon>
        <taxon>Embryophyta</taxon>
        <taxon>Tracheophyta</taxon>
        <taxon>Spermatophyta</taxon>
        <taxon>Magnoliopsida</taxon>
        <taxon>eudicotyledons</taxon>
        <taxon>Gunneridae</taxon>
        <taxon>Pentapetalae</taxon>
        <taxon>asterids</taxon>
        <taxon>campanulids</taxon>
        <taxon>Asterales</taxon>
        <taxon>Asteraceae</taxon>
        <taxon>Asteroideae</taxon>
        <taxon>Anthemideae</taxon>
        <taxon>Artemisiinae</taxon>
        <taxon>Artemisia</taxon>
    </lineage>
</organism>
<dbReference type="GO" id="GO:0005504">
    <property type="term" value="F:fatty acid binding"/>
    <property type="evidence" value="ECO:0007669"/>
    <property type="project" value="InterPro"/>
</dbReference>
<dbReference type="SMART" id="SM00499">
    <property type="entry name" value="AAI"/>
    <property type="match status" value="1"/>
</dbReference>
<proteinExistence type="predicted"/>
<evidence type="ECO:0000259" key="1">
    <source>
        <dbReference type="SMART" id="SM00499"/>
    </source>
</evidence>
<dbReference type="GO" id="GO:0009627">
    <property type="term" value="P:systemic acquired resistance"/>
    <property type="evidence" value="ECO:0007669"/>
    <property type="project" value="InterPro"/>
</dbReference>
<gene>
    <name evidence="2" type="ORF">CTI12_AA351110</name>
</gene>
<evidence type="ECO:0000313" key="2">
    <source>
        <dbReference type="EMBL" id="PWA63669.1"/>
    </source>
</evidence>
<feature type="domain" description="Bifunctional inhibitor/plant lipid transfer protein/seed storage helical" evidence="1">
    <location>
        <begin position="53"/>
        <end position="124"/>
    </location>
</feature>
<reference evidence="2 3" key="1">
    <citation type="journal article" date="2018" name="Mol. Plant">
        <title>The genome of Artemisia annua provides insight into the evolution of Asteraceae family and artemisinin biosynthesis.</title>
        <authorList>
            <person name="Shen Q."/>
            <person name="Zhang L."/>
            <person name="Liao Z."/>
            <person name="Wang S."/>
            <person name="Yan T."/>
            <person name="Shi P."/>
            <person name="Liu M."/>
            <person name="Fu X."/>
            <person name="Pan Q."/>
            <person name="Wang Y."/>
            <person name="Lv Z."/>
            <person name="Lu X."/>
            <person name="Zhang F."/>
            <person name="Jiang W."/>
            <person name="Ma Y."/>
            <person name="Chen M."/>
            <person name="Hao X."/>
            <person name="Li L."/>
            <person name="Tang Y."/>
            <person name="Lv G."/>
            <person name="Zhou Y."/>
            <person name="Sun X."/>
            <person name="Brodelius P.E."/>
            <person name="Rose J.K.C."/>
            <person name="Tang K."/>
        </authorList>
    </citation>
    <scope>NUCLEOTIDE SEQUENCE [LARGE SCALE GENOMIC DNA]</scope>
    <source>
        <strain evidence="3">cv. Huhao1</strain>
        <tissue evidence="2">Leaf</tissue>
    </source>
</reference>
<dbReference type="STRING" id="35608.A0A2U1MQZ1"/>
<evidence type="ECO:0000313" key="3">
    <source>
        <dbReference type="Proteomes" id="UP000245207"/>
    </source>
</evidence>
<dbReference type="EMBL" id="PKPP01004588">
    <property type="protein sequence ID" value="PWA63669.1"/>
    <property type="molecule type" value="Genomic_DNA"/>
</dbReference>
<dbReference type="OrthoDB" id="643149at2759"/>
<dbReference type="InterPro" id="IPR036312">
    <property type="entry name" value="Bifun_inhib/LTP/seed_sf"/>
</dbReference>
<dbReference type="SUPFAM" id="SSF47699">
    <property type="entry name" value="Bifunctional inhibitor/lipid-transfer protein/seed storage 2S albumin"/>
    <property type="match status" value="1"/>
</dbReference>
<dbReference type="CDD" id="cd04660">
    <property type="entry name" value="nsLTP_like"/>
    <property type="match status" value="1"/>
</dbReference>
<dbReference type="InterPro" id="IPR044741">
    <property type="entry name" value="NsLTP-like"/>
</dbReference>
<dbReference type="Proteomes" id="UP000245207">
    <property type="component" value="Unassembled WGS sequence"/>
</dbReference>
<dbReference type="InterPro" id="IPR039265">
    <property type="entry name" value="DIR1-like"/>
</dbReference>
<accession>A0A2U1MQZ1</accession>
<dbReference type="PANTHER" id="PTHR33122">
    <property type="entry name" value="LIPID BINDING PROTEIN-RELATED"/>
    <property type="match status" value="1"/>
</dbReference>
<dbReference type="AlphaFoldDB" id="A0A2U1MQZ1"/>
<dbReference type="PANTHER" id="PTHR33122:SF60">
    <property type="entry name" value="LIPID-TRANSFER PROTEIN DIR1-RELATED"/>
    <property type="match status" value="1"/>
</dbReference>